<sequence length="321" mass="35644">MLASSNSDELEHTPSAGHSRPIATRRTGRRACSISSLYTDGGTVVSEALVLSGGFWWRLHEEAFLLRKQWKAIMRNAFVLIYGGSIVFLNVAFYRYPQDLAVKRLPDLGHEVIPRFSPATADSGIVDLPLFAVCITAGAMVLALFVNNASAGTRNPKPHAVNVVLRTSSVYALGQTLRAALYLSTSTPGAADRCLTAAHPERFKPTLVECFYIFGNIYHNCGDLMFSGHMLLMLVLSISVFHYGESAFWISPKRNRIIGAALLVLCVLETFLILASRHHYTSDLVVAWYITPLLWYYHSTKLHPRDARPDLDAIAYRVLSE</sequence>
<evidence type="ECO:0000256" key="5">
    <source>
        <dbReference type="ARBA" id="ARBA00022919"/>
    </source>
</evidence>
<keyword evidence="7" id="KW-0443">Lipid metabolism</keyword>
<evidence type="ECO:0000256" key="3">
    <source>
        <dbReference type="ARBA" id="ARBA00022679"/>
    </source>
</evidence>
<evidence type="ECO:0000256" key="10">
    <source>
        <dbReference type="SAM" id="Phobius"/>
    </source>
</evidence>
<dbReference type="AlphaFoldDB" id="A0A2R5GJR0"/>
<gene>
    <name evidence="12" type="ORF">FCC1311_067792</name>
</gene>
<feature type="domain" description="Sphingomyelin synthase-like" evidence="11">
    <location>
        <begin position="220"/>
        <end position="298"/>
    </location>
</feature>
<dbReference type="InParanoid" id="A0A2R5GJR0"/>
<accession>A0A2R5GJR0</accession>
<evidence type="ECO:0000256" key="1">
    <source>
        <dbReference type="ARBA" id="ARBA00004141"/>
    </source>
</evidence>
<proteinExistence type="inferred from homology"/>
<keyword evidence="8 10" id="KW-0472">Membrane</keyword>
<dbReference type="Proteomes" id="UP000241890">
    <property type="component" value="Unassembled WGS sequence"/>
</dbReference>
<dbReference type="GO" id="GO:0046513">
    <property type="term" value="P:ceramide biosynthetic process"/>
    <property type="evidence" value="ECO:0007669"/>
    <property type="project" value="TreeGrafter"/>
</dbReference>
<dbReference type="GO" id="GO:0033188">
    <property type="term" value="F:sphingomyelin synthase activity"/>
    <property type="evidence" value="ECO:0007669"/>
    <property type="project" value="TreeGrafter"/>
</dbReference>
<comment type="subcellular location">
    <subcellularLocation>
        <location evidence="1">Membrane</location>
        <topology evidence="1">Multi-pass membrane protein</topology>
    </subcellularLocation>
</comment>
<keyword evidence="13" id="KW-1185">Reference proteome</keyword>
<keyword evidence="6 10" id="KW-1133">Transmembrane helix</keyword>
<evidence type="ECO:0000259" key="11">
    <source>
        <dbReference type="Pfam" id="PF14360"/>
    </source>
</evidence>
<dbReference type="InterPro" id="IPR045221">
    <property type="entry name" value="Sphingomyelin_synth-like"/>
</dbReference>
<evidence type="ECO:0000256" key="6">
    <source>
        <dbReference type="ARBA" id="ARBA00022989"/>
    </source>
</evidence>
<dbReference type="GO" id="GO:0005789">
    <property type="term" value="C:endoplasmic reticulum membrane"/>
    <property type="evidence" value="ECO:0007669"/>
    <property type="project" value="TreeGrafter"/>
</dbReference>
<dbReference type="PANTHER" id="PTHR21290:SF25">
    <property type="entry name" value="SPHINGOMYELIN SYNTHASE-RELATED PROTEIN 1"/>
    <property type="match status" value="1"/>
</dbReference>
<feature type="transmembrane region" description="Helical" evidence="10">
    <location>
        <begin position="224"/>
        <end position="244"/>
    </location>
</feature>
<feature type="transmembrane region" description="Helical" evidence="10">
    <location>
        <begin position="77"/>
        <end position="96"/>
    </location>
</feature>
<dbReference type="Pfam" id="PF14360">
    <property type="entry name" value="PAP2_C"/>
    <property type="match status" value="1"/>
</dbReference>
<reference evidence="12 13" key="1">
    <citation type="submission" date="2017-12" db="EMBL/GenBank/DDBJ databases">
        <title>Sequencing, de novo assembly and annotation of complete genome of a new Thraustochytrid species, strain FCC1311.</title>
        <authorList>
            <person name="Sedici K."/>
            <person name="Godart F."/>
            <person name="Aiese Cigliano R."/>
            <person name="Sanseverino W."/>
            <person name="Barakat M."/>
            <person name="Ortet P."/>
            <person name="Marechal E."/>
            <person name="Cagnac O."/>
            <person name="Amato A."/>
        </authorList>
    </citation>
    <scope>NUCLEOTIDE SEQUENCE [LARGE SCALE GENOMIC DNA]</scope>
</reference>
<name>A0A2R5GJR0_9STRA</name>
<protein>
    <submittedName>
        <fullName evidence="12">Phosphatidylcholine:ceramide cholinephosphotransferase 3</fullName>
    </submittedName>
</protein>
<keyword evidence="4 10" id="KW-0812">Transmembrane</keyword>
<dbReference type="GO" id="GO:0000139">
    <property type="term" value="C:Golgi membrane"/>
    <property type="evidence" value="ECO:0007669"/>
    <property type="project" value="TreeGrafter"/>
</dbReference>
<feature type="transmembrane region" description="Helical" evidence="10">
    <location>
        <begin position="128"/>
        <end position="147"/>
    </location>
</feature>
<keyword evidence="5" id="KW-0746">Sphingolipid metabolism</keyword>
<feature type="transmembrane region" description="Helical" evidence="10">
    <location>
        <begin position="256"/>
        <end position="275"/>
    </location>
</feature>
<evidence type="ECO:0000256" key="4">
    <source>
        <dbReference type="ARBA" id="ARBA00022692"/>
    </source>
</evidence>
<evidence type="ECO:0000256" key="8">
    <source>
        <dbReference type="ARBA" id="ARBA00023136"/>
    </source>
</evidence>
<dbReference type="EMBL" id="BEYU01000078">
    <property type="protein sequence ID" value="GBG30559.1"/>
    <property type="molecule type" value="Genomic_DNA"/>
</dbReference>
<evidence type="ECO:0000313" key="13">
    <source>
        <dbReference type="Proteomes" id="UP000241890"/>
    </source>
</evidence>
<comment type="caution">
    <text evidence="12">The sequence shown here is derived from an EMBL/GenBank/DDBJ whole genome shotgun (WGS) entry which is preliminary data.</text>
</comment>
<evidence type="ECO:0000256" key="9">
    <source>
        <dbReference type="SAM" id="MobiDB-lite"/>
    </source>
</evidence>
<organism evidence="12 13">
    <name type="scientific">Hondaea fermentalgiana</name>
    <dbReference type="NCBI Taxonomy" id="2315210"/>
    <lineage>
        <taxon>Eukaryota</taxon>
        <taxon>Sar</taxon>
        <taxon>Stramenopiles</taxon>
        <taxon>Bigyra</taxon>
        <taxon>Labyrinthulomycetes</taxon>
        <taxon>Thraustochytrida</taxon>
        <taxon>Thraustochytriidae</taxon>
        <taxon>Hondaea</taxon>
    </lineage>
</organism>
<evidence type="ECO:0000313" key="12">
    <source>
        <dbReference type="EMBL" id="GBG30559.1"/>
    </source>
</evidence>
<keyword evidence="3 12" id="KW-0808">Transferase</keyword>
<dbReference type="PANTHER" id="PTHR21290">
    <property type="entry name" value="SPHINGOMYELIN SYNTHETASE"/>
    <property type="match status" value="1"/>
</dbReference>
<evidence type="ECO:0000256" key="7">
    <source>
        <dbReference type="ARBA" id="ARBA00023098"/>
    </source>
</evidence>
<comment type="similarity">
    <text evidence="2">Belongs to the sphingomyelin synthase family.</text>
</comment>
<dbReference type="GO" id="GO:0005886">
    <property type="term" value="C:plasma membrane"/>
    <property type="evidence" value="ECO:0007669"/>
    <property type="project" value="TreeGrafter"/>
</dbReference>
<evidence type="ECO:0000256" key="2">
    <source>
        <dbReference type="ARBA" id="ARBA00005441"/>
    </source>
</evidence>
<dbReference type="GO" id="GO:0047493">
    <property type="term" value="F:ceramide cholinephosphotransferase activity"/>
    <property type="evidence" value="ECO:0007669"/>
    <property type="project" value="TreeGrafter"/>
</dbReference>
<dbReference type="InterPro" id="IPR025749">
    <property type="entry name" value="Sphingomyelin_synth-like_dom"/>
</dbReference>
<dbReference type="OrthoDB" id="422827at2759"/>
<feature type="region of interest" description="Disordered" evidence="9">
    <location>
        <begin position="1"/>
        <end position="24"/>
    </location>
</feature>